<dbReference type="RefSeq" id="WP_203192505.1">
    <property type="nucleotide sequence ID" value="NZ_CP063362.1"/>
</dbReference>
<evidence type="ECO:0000313" key="1">
    <source>
        <dbReference type="EMBL" id="QRG05639.1"/>
    </source>
</evidence>
<proteinExistence type="predicted"/>
<keyword evidence="2" id="KW-1185">Reference proteome</keyword>
<dbReference type="EMBL" id="CP063362">
    <property type="protein sequence ID" value="QRG05639.1"/>
    <property type="molecule type" value="Genomic_DNA"/>
</dbReference>
<accession>A0A974PLA9</accession>
<evidence type="ECO:0000313" key="2">
    <source>
        <dbReference type="Proteomes" id="UP000596427"/>
    </source>
</evidence>
<sequence>MLELDEEVLRRDDPRHTFNGGRSALAMRMGDTIAPVFSPIIQMASAGGTGTAHVDAAAVVEEAAG</sequence>
<organism evidence="1 2">
    <name type="scientific">Xanthobacter dioxanivorans</name>
    <dbReference type="NCBI Taxonomy" id="2528964"/>
    <lineage>
        <taxon>Bacteria</taxon>
        <taxon>Pseudomonadati</taxon>
        <taxon>Pseudomonadota</taxon>
        <taxon>Alphaproteobacteria</taxon>
        <taxon>Hyphomicrobiales</taxon>
        <taxon>Xanthobacteraceae</taxon>
        <taxon>Xanthobacter</taxon>
    </lineage>
</organism>
<dbReference type="KEGG" id="xdi:EZH22_21675"/>
<dbReference type="Proteomes" id="UP000596427">
    <property type="component" value="Chromosome"/>
</dbReference>
<gene>
    <name evidence="1" type="ORF">EZH22_21675</name>
</gene>
<reference evidence="1 2" key="1">
    <citation type="submission" date="2020-10" db="EMBL/GenBank/DDBJ databases">
        <title>Degradation of 1,4-Dioxane by Xanthobacter sp. YN2, via a Novel Group-2 Soluble Di-Iron Monooxygenase.</title>
        <authorList>
            <person name="Ma F."/>
            <person name="Wang Y."/>
            <person name="Yang J."/>
            <person name="Guo H."/>
            <person name="Su D."/>
            <person name="Yu L."/>
        </authorList>
    </citation>
    <scope>NUCLEOTIDE SEQUENCE [LARGE SCALE GENOMIC DNA]</scope>
    <source>
        <strain evidence="1 2">YN2</strain>
    </source>
</reference>
<dbReference type="AlphaFoldDB" id="A0A974PLA9"/>
<name>A0A974PLA9_9HYPH</name>
<protein>
    <submittedName>
        <fullName evidence="1">Uncharacterized protein</fullName>
    </submittedName>
</protein>